<dbReference type="FunFam" id="3.90.550.10:FF:000046">
    <property type="entry name" value="Mannose-1-phosphate guanylyltransferase (GDP)"/>
    <property type="match status" value="1"/>
</dbReference>
<dbReference type="InterPro" id="IPR054566">
    <property type="entry name" value="ManC/GMP-like_b-helix"/>
</dbReference>
<dbReference type="Proteomes" id="UP000308528">
    <property type="component" value="Unassembled WGS sequence"/>
</dbReference>
<evidence type="ECO:0000256" key="6">
    <source>
        <dbReference type="ARBA" id="ARBA00023134"/>
    </source>
</evidence>
<evidence type="ECO:0000256" key="2">
    <source>
        <dbReference type="ARBA" id="ARBA00012387"/>
    </source>
</evidence>
<evidence type="ECO:0000313" key="11">
    <source>
        <dbReference type="Proteomes" id="UP000308528"/>
    </source>
</evidence>
<dbReference type="EC" id="2.7.7.13" evidence="2"/>
<evidence type="ECO:0000256" key="1">
    <source>
        <dbReference type="ARBA" id="ARBA00006115"/>
    </source>
</evidence>
<gene>
    <name evidence="10" type="ORF">E4021_09325</name>
</gene>
<sequence length="351" mass="39357">MAGGVGSRFWPASREDKPKQFLDIAGDGRSLLRMTFERFLKLTSADKIYIVTNARYKDLVLEHIPEIDAGQVLCEPSRNNTAPCVAYTAFKLHNLDPEANFVIAPSDALIVNDGLFAANINKALRFTAENDALVTLGISPDAPHTGYGYIQFIDEQTGTEDVYRVKRFTEKPDLETAQSFLSSGDYLWNAGIFIWRAKTILDAYEQYAPEIYALLSQGLNYYNTEEEQSFIDEFYPQTPSISVDYAIMENARNIYTIPAQFGWSDLGAWGALYHETEKDPDGNVLSGNIITEDTHNSYIRGPQGKLVVVGGVDDLLIIDEGDVLLVYPRNREQEIKALRAKAEAEHGERYV</sequence>
<dbReference type="PANTHER" id="PTHR46390">
    <property type="entry name" value="MANNOSE-1-PHOSPHATE GUANYLYLTRANSFERASE"/>
    <property type="match status" value="1"/>
</dbReference>
<feature type="domain" description="Nucleotidyl transferase" evidence="8">
    <location>
        <begin position="1"/>
        <end position="279"/>
    </location>
</feature>
<dbReference type="SUPFAM" id="SSF159283">
    <property type="entry name" value="Guanosine diphospho-D-mannose pyrophosphorylase/mannose-6-phosphate isomerase linker domain"/>
    <property type="match status" value="1"/>
</dbReference>
<comment type="catalytic activity">
    <reaction evidence="7">
        <text>alpha-D-mannose 1-phosphate + GTP + H(+) = GDP-alpha-D-mannose + diphosphate</text>
        <dbReference type="Rhea" id="RHEA:15229"/>
        <dbReference type="ChEBI" id="CHEBI:15378"/>
        <dbReference type="ChEBI" id="CHEBI:33019"/>
        <dbReference type="ChEBI" id="CHEBI:37565"/>
        <dbReference type="ChEBI" id="CHEBI:57527"/>
        <dbReference type="ChEBI" id="CHEBI:58409"/>
        <dbReference type="EC" id="2.7.7.13"/>
    </reaction>
</comment>
<name>A0A4S4NJZ8_9BACT</name>
<accession>A0A4S4NJZ8</accession>
<dbReference type="Pfam" id="PF00483">
    <property type="entry name" value="NTP_transferase"/>
    <property type="match status" value="1"/>
</dbReference>
<reference evidence="10 11" key="1">
    <citation type="submission" date="2019-04" db="EMBL/GenBank/DDBJ databases">
        <title>Lewinella litorea sp. nov., isolated from a marine sand.</title>
        <authorList>
            <person name="Yoon J.-H."/>
        </authorList>
    </citation>
    <scope>NUCLEOTIDE SEQUENCE [LARGE SCALE GENOMIC DNA]</scope>
    <source>
        <strain evidence="10 11">HSMS-39</strain>
    </source>
</reference>
<keyword evidence="11" id="KW-1185">Reference proteome</keyword>
<dbReference type="GO" id="GO:0004475">
    <property type="term" value="F:mannose-1-phosphate guanylyltransferase (GTP) activity"/>
    <property type="evidence" value="ECO:0007669"/>
    <property type="project" value="UniProtKB-EC"/>
</dbReference>
<evidence type="ECO:0000256" key="4">
    <source>
        <dbReference type="ARBA" id="ARBA00022695"/>
    </source>
</evidence>
<evidence type="ECO:0000256" key="7">
    <source>
        <dbReference type="ARBA" id="ARBA00047343"/>
    </source>
</evidence>
<dbReference type="InterPro" id="IPR049577">
    <property type="entry name" value="GMPP_N"/>
</dbReference>
<feature type="domain" description="MannoseP isomerase/GMP-like beta-helix" evidence="9">
    <location>
        <begin position="287"/>
        <end position="337"/>
    </location>
</feature>
<keyword evidence="6" id="KW-0342">GTP-binding</keyword>
<keyword evidence="4 10" id="KW-0548">Nucleotidyltransferase</keyword>
<dbReference type="InterPro" id="IPR005835">
    <property type="entry name" value="NTP_transferase_dom"/>
</dbReference>
<dbReference type="InterPro" id="IPR029044">
    <property type="entry name" value="Nucleotide-diphossugar_trans"/>
</dbReference>
<dbReference type="AlphaFoldDB" id="A0A4S4NJZ8"/>
<dbReference type="EMBL" id="SRSF01000003">
    <property type="protein sequence ID" value="THH40089.1"/>
    <property type="molecule type" value="Genomic_DNA"/>
</dbReference>
<proteinExistence type="inferred from homology"/>
<comment type="similarity">
    <text evidence="1">Belongs to the mannose-6-phosphate isomerase type 2 family.</text>
</comment>
<dbReference type="InterPro" id="IPR051161">
    <property type="entry name" value="Mannose-6P_isomerase_type2"/>
</dbReference>
<dbReference type="GO" id="GO:0005525">
    <property type="term" value="F:GTP binding"/>
    <property type="evidence" value="ECO:0007669"/>
    <property type="project" value="UniProtKB-KW"/>
</dbReference>
<evidence type="ECO:0000256" key="5">
    <source>
        <dbReference type="ARBA" id="ARBA00022741"/>
    </source>
</evidence>
<evidence type="ECO:0000313" key="10">
    <source>
        <dbReference type="EMBL" id="THH40089.1"/>
    </source>
</evidence>
<protein>
    <recommendedName>
        <fullName evidence="2">mannose-1-phosphate guanylyltransferase</fullName>
        <ecNumber evidence="2">2.7.7.13</ecNumber>
    </recommendedName>
</protein>
<organism evidence="10 11">
    <name type="scientific">Neolewinella litorea</name>
    <dbReference type="NCBI Taxonomy" id="2562452"/>
    <lineage>
        <taxon>Bacteria</taxon>
        <taxon>Pseudomonadati</taxon>
        <taxon>Bacteroidota</taxon>
        <taxon>Saprospiria</taxon>
        <taxon>Saprospirales</taxon>
        <taxon>Lewinellaceae</taxon>
        <taxon>Neolewinella</taxon>
    </lineage>
</organism>
<keyword evidence="3 10" id="KW-0808">Transferase</keyword>
<evidence type="ECO:0000256" key="3">
    <source>
        <dbReference type="ARBA" id="ARBA00022679"/>
    </source>
</evidence>
<dbReference type="SUPFAM" id="SSF53448">
    <property type="entry name" value="Nucleotide-diphospho-sugar transferases"/>
    <property type="match status" value="1"/>
</dbReference>
<comment type="caution">
    <text evidence="10">The sequence shown here is derived from an EMBL/GenBank/DDBJ whole genome shotgun (WGS) entry which is preliminary data.</text>
</comment>
<dbReference type="GO" id="GO:0009298">
    <property type="term" value="P:GDP-mannose biosynthetic process"/>
    <property type="evidence" value="ECO:0007669"/>
    <property type="project" value="TreeGrafter"/>
</dbReference>
<dbReference type="Gene3D" id="3.90.550.10">
    <property type="entry name" value="Spore Coat Polysaccharide Biosynthesis Protein SpsA, Chain A"/>
    <property type="match status" value="1"/>
</dbReference>
<dbReference type="PANTHER" id="PTHR46390:SF1">
    <property type="entry name" value="MANNOSE-1-PHOSPHATE GUANYLYLTRANSFERASE"/>
    <property type="match status" value="1"/>
</dbReference>
<dbReference type="Pfam" id="PF22640">
    <property type="entry name" value="ManC_GMP_beta-helix"/>
    <property type="match status" value="1"/>
</dbReference>
<keyword evidence="5" id="KW-0547">Nucleotide-binding</keyword>
<dbReference type="CDD" id="cd02509">
    <property type="entry name" value="GDP-M1P_Guanylyltransferase"/>
    <property type="match status" value="1"/>
</dbReference>
<evidence type="ECO:0000259" key="8">
    <source>
        <dbReference type="Pfam" id="PF00483"/>
    </source>
</evidence>
<dbReference type="OrthoDB" id="9806359at2"/>
<evidence type="ECO:0000259" key="9">
    <source>
        <dbReference type="Pfam" id="PF22640"/>
    </source>
</evidence>